<dbReference type="Proteomes" id="UP000487757">
    <property type="component" value="Unassembled WGS sequence"/>
</dbReference>
<dbReference type="Gene3D" id="2.170.130.10">
    <property type="entry name" value="TonB-dependent receptor, plug domain"/>
    <property type="match status" value="1"/>
</dbReference>
<dbReference type="InterPro" id="IPR023997">
    <property type="entry name" value="TonB-dep_OMP_SusC/RagA_CS"/>
</dbReference>
<dbReference type="RefSeq" id="WP_154281190.1">
    <property type="nucleotide sequence ID" value="NZ_JBHUJQ010000001.1"/>
</dbReference>
<dbReference type="Gene3D" id="2.60.40.1120">
    <property type="entry name" value="Carboxypeptidase-like, regulatory domain"/>
    <property type="match status" value="1"/>
</dbReference>
<dbReference type="Pfam" id="PF13715">
    <property type="entry name" value="CarbopepD_reg_2"/>
    <property type="match status" value="1"/>
</dbReference>
<keyword evidence="4 7" id="KW-0812">Transmembrane</keyword>
<dbReference type="InterPro" id="IPR039426">
    <property type="entry name" value="TonB-dep_rcpt-like"/>
</dbReference>
<evidence type="ECO:0000256" key="6">
    <source>
        <dbReference type="ARBA" id="ARBA00023237"/>
    </source>
</evidence>
<organism evidence="9 10">
    <name type="scientific">Pedobacter petrophilus</name>
    <dbReference type="NCBI Taxonomy" id="1908241"/>
    <lineage>
        <taxon>Bacteria</taxon>
        <taxon>Pseudomonadati</taxon>
        <taxon>Bacteroidota</taxon>
        <taxon>Sphingobacteriia</taxon>
        <taxon>Sphingobacteriales</taxon>
        <taxon>Sphingobacteriaceae</taxon>
        <taxon>Pedobacter</taxon>
    </lineage>
</organism>
<gene>
    <name evidence="9" type="ORF">GJU39_12785</name>
</gene>
<dbReference type="OrthoDB" id="9768177at2"/>
<dbReference type="InterPro" id="IPR037066">
    <property type="entry name" value="Plug_dom_sf"/>
</dbReference>
<keyword evidence="5 7" id="KW-0472">Membrane</keyword>
<dbReference type="PROSITE" id="PS52016">
    <property type="entry name" value="TONB_DEPENDENT_REC_3"/>
    <property type="match status" value="1"/>
</dbReference>
<proteinExistence type="inferred from homology"/>
<keyword evidence="3 7" id="KW-1134">Transmembrane beta strand</keyword>
<evidence type="ECO:0000256" key="1">
    <source>
        <dbReference type="ARBA" id="ARBA00004571"/>
    </source>
</evidence>
<dbReference type="InterPro" id="IPR023996">
    <property type="entry name" value="TonB-dep_OMP_SusC/RagA"/>
</dbReference>
<sequence length="1069" mass="116508">MKKFAFRDPRIPKSVLFKSFLCLLVVSLTASLLNIHVKAAVNPKLKITSSKAVITVSGKITDSNNETLPGVSIKEKGTQNGVVSTNNGDFSINVSSENSVLVFSYIGFETQEISVGKNTKLNVVLKSESKLLNDVVVIGYGSVKKGDVTGSVSSIKAADFKNTQLTSVSQALQGRAAGVQVTNSDATPGARPNIRIRGNNSLGTSSEPLFVVDGYPSNEDLSSLNPNDIESMEILKDASATAIYGSRGANGVILITTKRGKAGQLNINLEGYHGVSSVTKKLDLMNAREYAEYKNEVIKNLTPTAAPFASQALLDYFSTHTTNWQDGLFQSAPVSSAQLSISGGEEKTKFLLSGEVFQQDGIVRKTGFERGNLRFNLDRQISDKLKFGLTSVLAHTLGHNTLVNTAGGTQGGVILNALRINPSIPVSGPINGYSYGNGIIRDDFSVSYSGNVDRLGNPVAYSERVTNDAYLNRAQVSMFGEYDILKGLKLKVLVGGESASGRQNFFAPSDLYEEAGNKGSGSKFNRITRNWLNENYLTYTKDFGSKYSITALAGVSFQKFNNETSTASSAGIFSNAFEENSLGAGPAQKAFSFADQNQLQSYYTRINGKLWSNLLLTATLRADGSSKFGANHRYGYFPSAAIAYKLKELPMLKKLDMISDLKIRAGYGVTGNQEINPYLSRYGYDLASSSNNPSAKDGNVVFGTTKQVAAAASQVSNQNLQWEQTAAFNAGVDVSLWSERLLFTIDYYNKKTTNLLWQVALPATTGFTNAQENLGSISNKGLELSLSGKPISTTNFKWNSSFNLATNRNKILSLGLEPFRKIGSGEFEALISREDFIILQPGQELGKFFLYTFDGIWQSQTEINNSNFSNAYKATLKPGFAKYIDINNDQKIDQGDKKIMDGSAYPKFVFGFTNTFSYKGFELNAFLQGQQGNKILNLNKYYLEYEAANNKGKSVLNRWKGEGTSNTLTAAGSETSRLLADDFLEDGSYIRLKSLSLSYQINDNKWLKGAKINSLRLYVTGTNLGVITKYTGFDPEVNSYASTRQFVQGVDQGAYAVARSFIFGAKFGF</sequence>
<dbReference type="InterPro" id="IPR012910">
    <property type="entry name" value="Plug_dom"/>
</dbReference>
<dbReference type="FunFam" id="2.170.130.10:FF:000008">
    <property type="entry name" value="SusC/RagA family TonB-linked outer membrane protein"/>
    <property type="match status" value="1"/>
</dbReference>
<accession>A0A7K0FZE3</accession>
<evidence type="ECO:0000256" key="4">
    <source>
        <dbReference type="ARBA" id="ARBA00022692"/>
    </source>
</evidence>
<dbReference type="NCBIfam" id="TIGR04057">
    <property type="entry name" value="SusC_RagA_signa"/>
    <property type="match status" value="1"/>
</dbReference>
<evidence type="ECO:0000256" key="3">
    <source>
        <dbReference type="ARBA" id="ARBA00022452"/>
    </source>
</evidence>
<evidence type="ECO:0000259" key="8">
    <source>
        <dbReference type="Pfam" id="PF07715"/>
    </source>
</evidence>
<evidence type="ECO:0000313" key="9">
    <source>
        <dbReference type="EMBL" id="MRX76963.1"/>
    </source>
</evidence>
<comment type="similarity">
    <text evidence="7">Belongs to the TonB-dependent receptor family.</text>
</comment>
<dbReference type="InterPro" id="IPR036942">
    <property type="entry name" value="Beta-barrel_TonB_sf"/>
</dbReference>
<evidence type="ECO:0000256" key="5">
    <source>
        <dbReference type="ARBA" id="ARBA00023136"/>
    </source>
</evidence>
<dbReference type="InterPro" id="IPR008969">
    <property type="entry name" value="CarboxyPept-like_regulatory"/>
</dbReference>
<protein>
    <submittedName>
        <fullName evidence="9">SusC/RagA family TonB-linked outer membrane protein</fullName>
    </submittedName>
</protein>
<comment type="caution">
    <text evidence="9">The sequence shown here is derived from an EMBL/GenBank/DDBJ whole genome shotgun (WGS) entry which is preliminary data.</text>
</comment>
<dbReference type="GO" id="GO:0009279">
    <property type="term" value="C:cell outer membrane"/>
    <property type="evidence" value="ECO:0007669"/>
    <property type="project" value="UniProtKB-SubCell"/>
</dbReference>
<dbReference type="EMBL" id="WKKH01000018">
    <property type="protein sequence ID" value="MRX76963.1"/>
    <property type="molecule type" value="Genomic_DNA"/>
</dbReference>
<comment type="subcellular location">
    <subcellularLocation>
        <location evidence="1 7">Cell outer membrane</location>
        <topology evidence="1 7">Multi-pass membrane protein</topology>
    </subcellularLocation>
</comment>
<evidence type="ECO:0000256" key="7">
    <source>
        <dbReference type="PROSITE-ProRule" id="PRU01360"/>
    </source>
</evidence>
<dbReference type="Pfam" id="PF07715">
    <property type="entry name" value="Plug"/>
    <property type="match status" value="1"/>
</dbReference>
<dbReference type="SUPFAM" id="SSF49464">
    <property type="entry name" value="Carboxypeptidase regulatory domain-like"/>
    <property type="match status" value="1"/>
</dbReference>
<keyword evidence="6 7" id="KW-0998">Cell outer membrane</keyword>
<feature type="domain" description="TonB-dependent receptor plug" evidence="8">
    <location>
        <begin position="145"/>
        <end position="252"/>
    </location>
</feature>
<dbReference type="AlphaFoldDB" id="A0A7K0FZE3"/>
<dbReference type="NCBIfam" id="TIGR04056">
    <property type="entry name" value="OMP_RagA_SusC"/>
    <property type="match status" value="1"/>
</dbReference>
<dbReference type="Gene3D" id="2.40.170.20">
    <property type="entry name" value="TonB-dependent receptor, beta-barrel domain"/>
    <property type="match status" value="1"/>
</dbReference>
<dbReference type="SUPFAM" id="SSF56935">
    <property type="entry name" value="Porins"/>
    <property type="match status" value="1"/>
</dbReference>
<reference evidence="9 10" key="1">
    <citation type="submission" date="2019-11" db="EMBL/GenBank/DDBJ databases">
        <title>Pedobacter petrophilus genome.</title>
        <authorList>
            <person name="Feldbauer M.J."/>
            <person name="Newman J.D."/>
        </authorList>
    </citation>
    <scope>NUCLEOTIDE SEQUENCE [LARGE SCALE GENOMIC DNA]</scope>
    <source>
        <strain evidence="9 10">LMG 29686</strain>
    </source>
</reference>
<keyword evidence="10" id="KW-1185">Reference proteome</keyword>
<evidence type="ECO:0000256" key="2">
    <source>
        <dbReference type="ARBA" id="ARBA00022448"/>
    </source>
</evidence>
<keyword evidence="2 7" id="KW-0813">Transport</keyword>
<evidence type="ECO:0000313" key="10">
    <source>
        <dbReference type="Proteomes" id="UP000487757"/>
    </source>
</evidence>
<name>A0A7K0FZE3_9SPHI</name>